<organism evidence="4">
    <name type="scientific">Laccaria bicolor (strain S238N-H82 / ATCC MYA-4686)</name>
    <name type="common">Bicoloured deceiver</name>
    <name type="synonym">Laccaria laccata var. bicolor</name>
    <dbReference type="NCBI Taxonomy" id="486041"/>
    <lineage>
        <taxon>Eukaryota</taxon>
        <taxon>Fungi</taxon>
        <taxon>Dikarya</taxon>
        <taxon>Basidiomycota</taxon>
        <taxon>Agaricomycotina</taxon>
        <taxon>Agaricomycetes</taxon>
        <taxon>Agaricomycetidae</taxon>
        <taxon>Agaricales</taxon>
        <taxon>Agaricineae</taxon>
        <taxon>Hydnangiaceae</taxon>
        <taxon>Laccaria</taxon>
    </lineage>
</organism>
<feature type="region of interest" description="Disordered" evidence="1">
    <location>
        <begin position="1"/>
        <end position="47"/>
    </location>
</feature>
<dbReference type="HOGENOM" id="CLU_523813_0_0_1"/>
<dbReference type="Pfam" id="PF20414">
    <property type="entry name" value="DUF6698"/>
    <property type="match status" value="1"/>
</dbReference>
<protein>
    <submittedName>
        <fullName evidence="3">Predicted protein</fullName>
    </submittedName>
</protein>
<dbReference type="RefSeq" id="XP_001888319.1">
    <property type="nucleotide sequence ID" value="XM_001888284.1"/>
</dbReference>
<dbReference type="GeneID" id="6083917"/>
<dbReference type="Proteomes" id="UP000001194">
    <property type="component" value="Unassembled WGS sequence"/>
</dbReference>
<feature type="compositionally biased region" description="Basic residues" evidence="1">
    <location>
        <begin position="519"/>
        <end position="529"/>
    </location>
</feature>
<evidence type="ECO:0000313" key="3">
    <source>
        <dbReference type="EMBL" id="EDR01100.1"/>
    </source>
</evidence>
<keyword evidence="2" id="KW-1133">Transmembrane helix</keyword>
<gene>
    <name evidence="3" type="ORF">LACBIDRAFT_333624</name>
</gene>
<feature type="region of interest" description="Disordered" evidence="1">
    <location>
        <begin position="473"/>
        <end position="529"/>
    </location>
</feature>
<reference evidence="3 4" key="1">
    <citation type="journal article" date="2008" name="Nature">
        <title>The genome of Laccaria bicolor provides insights into mycorrhizal symbiosis.</title>
        <authorList>
            <person name="Martin F."/>
            <person name="Aerts A."/>
            <person name="Ahren D."/>
            <person name="Brun A."/>
            <person name="Danchin E.G.J."/>
            <person name="Duchaussoy F."/>
            <person name="Gibon J."/>
            <person name="Kohler A."/>
            <person name="Lindquist E."/>
            <person name="Pereda V."/>
            <person name="Salamov A."/>
            <person name="Shapiro H.J."/>
            <person name="Wuyts J."/>
            <person name="Blaudez D."/>
            <person name="Buee M."/>
            <person name="Brokstein P."/>
            <person name="Canbaeck B."/>
            <person name="Cohen D."/>
            <person name="Courty P.E."/>
            <person name="Coutinho P.M."/>
            <person name="Delaruelle C."/>
            <person name="Detter J.C."/>
            <person name="Deveau A."/>
            <person name="DiFazio S."/>
            <person name="Duplessis S."/>
            <person name="Fraissinet-Tachet L."/>
            <person name="Lucic E."/>
            <person name="Frey-Klett P."/>
            <person name="Fourrey C."/>
            <person name="Feussner I."/>
            <person name="Gay G."/>
            <person name="Grimwood J."/>
            <person name="Hoegger P.J."/>
            <person name="Jain P."/>
            <person name="Kilaru S."/>
            <person name="Labbe J."/>
            <person name="Lin Y.C."/>
            <person name="Legue V."/>
            <person name="Le Tacon F."/>
            <person name="Marmeisse R."/>
            <person name="Melayah D."/>
            <person name="Montanini B."/>
            <person name="Muratet M."/>
            <person name="Nehls U."/>
            <person name="Niculita-Hirzel H."/>
            <person name="Oudot-Le Secq M.P."/>
            <person name="Peter M."/>
            <person name="Quesneville H."/>
            <person name="Rajashekar B."/>
            <person name="Reich M."/>
            <person name="Rouhier N."/>
            <person name="Schmutz J."/>
            <person name="Yin T."/>
            <person name="Chalot M."/>
            <person name="Henrissat B."/>
            <person name="Kuees U."/>
            <person name="Lucas S."/>
            <person name="Van de Peer Y."/>
            <person name="Podila G.K."/>
            <person name="Polle A."/>
            <person name="Pukkila P.J."/>
            <person name="Richardson P.M."/>
            <person name="Rouze P."/>
            <person name="Sanders I.R."/>
            <person name="Stajich J.E."/>
            <person name="Tunlid A."/>
            <person name="Tuskan G."/>
            <person name="Grigoriev I.V."/>
        </authorList>
    </citation>
    <scope>NUCLEOTIDE SEQUENCE [LARGE SCALE GENOMIC DNA]</scope>
    <source>
        <strain evidence="4">S238N-H82 / ATCC MYA-4686</strain>
    </source>
</reference>
<name>B0DWJ5_LACBS</name>
<sequence length="529" mass="58001">MPRRQVQPPQSSGEEFDSPSSGEEFDSPSSGSSSSDDSGPENDLLSLGGAAHVLAVSSNPTREEYDELLCGKRDKEVRQLREELATIKVNQPKRSRHSQGTSGYPPIIAKHEEEIASIGRMFSLTCEMFLPNDYNTVIINSSRPQQSLVNSPQRYVTKAAEEAGVLSEMYETVPERFHGLMREHSQFGVLFCNKHRKVRSTFLKELRDKIIPKIFGAEIPDVANQIGASHAAKQASNNNFRELLRWDMTRNKYPKFAPILYAARESDRRRIDDRTKVFMNPQLVLALKGLLNGAASITKVGKYAKPKTRAALWGLLGVTPGSIASIAILVRFIFSPDPELSAGKGAVTGIDYSKDFSSYKMFIIQKLDTPYGKALFDLYNQIIFGSATVNTIANDLGDGDESSGIEDATNQFDTLSLAPPELATHGSIEQDALATSLPASPNVEQRVISAGPSQEHSRGNRVSDVAQEQLLSTTHHAAPSTLVTPEARVVEKSKKGKAREKGPVQDTAAEVVEAVPGTRKPRKPRARKT</sequence>
<dbReference type="OrthoDB" id="3125835at2759"/>
<evidence type="ECO:0000313" key="4">
    <source>
        <dbReference type="Proteomes" id="UP000001194"/>
    </source>
</evidence>
<feature type="transmembrane region" description="Helical" evidence="2">
    <location>
        <begin position="312"/>
        <end position="334"/>
    </location>
</feature>
<dbReference type="InParanoid" id="B0DWJ5"/>
<keyword evidence="2" id="KW-0812">Transmembrane</keyword>
<feature type="compositionally biased region" description="Basic and acidic residues" evidence="1">
    <location>
        <begin position="488"/>
        <end position="503"/>
    </location>
</feature>
<proteinExistence type="predicted"/>
<accession>B0DWJ5</accession>
<dbReference type="EMBL" id="DS547143">
    <property type="protein sequence ID" value="EDR01100.1"/>
    <property type="molecule type" value="Genomic_DNA"/>
</dbReference>
<dbReference type="KEGG" id="lbc:LACBIDRAFT_333624"/>
<feature type="compositionally biased region" description="Low complexity" evidence="1">
    <location>
        <begin position="18"/>
        <end position="37"/>
    </location>
</feature>
<evidence type="ECO:0000256" key="2">
    <source>
        <dbReference type="SAM" id="Phobius"/>
    </source>
</evidence>
<keyword evidence="2" id="KW-0472">Membrane</keyword>
<dbReference type="InterPro" id="IPR046521">
    <property type="entry name" value="DUF6698"/>
</dbReference>
<evidence type="ECO:0000256" key="1">
    <source>
        <dbReference type="SAM" id="MobiDB-lite"/>
    </source>
</evidence>
<keyword evidence="4" id="KW-1185">Reference proteome</keyword>
<dbReference type="AlphaFoldDB" id="B0DWJ5"/>